<dbReference type="EMBL" id="QJKJ01003488">
    <property type="protein sequence ID" value="RDX98244.1"/>
    <property type="molecule type" value="Genomic_DNA"/>
</dbReference>
<accession>A0A371H5Z6</accession>
<proteinExistence type="predicted"/>
<evidence type="ECO:0000313" key="2">
    <source>
        <dbReference type="EMBL" id="RDX98244.1"/>
    </source>
</evidence>
<evidence type="ECO:0008006" key="4">
    <source>
        <dbReference type="Google" id="ProtNLM"/>
    </source>
</evidence>
<organism evidence="2 3">
    <name type="scientific">Mucuna pruriens</name>
    <name type="common">Velvet bean</name>
    <name type="synonym">Dolichos pruriens</name>
    <dbReference type="NCBI Taxonomy" id="157652"/>
    <lineage>
        <taxon>Eukaryota</taxon>
        <taxon>Viridiplantae</taxon>
        <taxon>Streptophyta</taxon>
        <taxon>Embryophyta</taxon>
        <taxon>Tracheophyta</taxon>
        <taxon>Spermatophyta</taxon>
        <taxon>Magnoliopsida</taxon>
        <taxon>eudicotyledons</taxon>
        <taxon>Gunneridae</taxon>
        <taxon>Pentapetalae</taxon>
        <taxon>rosids</taxon>
        <taxon>fabids</taxon>
        <taxon>Fabales</taxon>
        <taxon>Fabaceae</taxon>
        <taxon>Papilionoideae</taxon>
        <taxon>50 kb inversion clade</taxon>
        <taxon>NPAAA clade</taxon>
        <taxon>indigoferoid/millettioid clade</taxon>
        <taxon>Phaseoleae</taxon>
        <taxon>Mucuna</taxon>
    </lineage>
</organism>
<sequence length="228" mass="26730">MNEEANLAVEGPMAKGRLKRIQEEGKVRSSGKKARSSRKELNLVQKDTQSVNAKVEDLSKGKEKRPKVASIHESERSFEARNYSEGTRSSWSSLGDRCERQVRVERNRREERRERQSREELDMCKCKILPLLGNCNPEVYVDWELKVKQILGCFNLHGRMVVRLVTLEFGDYALIWWTQMLEDIRRGIKDLCEDWVGTYIINFKGYNKVLGVEKYHKEMEMDLMRAQI</sequence>
<feature type="non-terminal residue" evidence="2">
    <location>
        <position position="1"/>
    </location>
</feature>
<comment type="caution">
    <text evidence="2">The sequence shown here is derived from an EMBL/GenBank/DDBJ whole genome shotgun (WGS) entry which is preliminary data.</text>
</comment>
<evidence type="ECO:0000256" key="1">
    <source>
        <dbReference type="SAM" id="MobiDB-lite"/>
    </source>
</evidence>
<gene>
    <name evidence="2" type="ORF">CR513_18854</name>
</gene>
<feature type="region of interest" description="Disordered" evidence="1">
    <location>
        <begin position="1"/>
        <end position="73"/>
    </location>
</feature>
<reference evidence="2" key="1">
    <citation type="submission" date="2018-05" db="EMBL/GenBank/DDBJ databases">
        <title>Draft genome of Mucuna pruriens seed.</title>
        <authorList>
            <person name="Nnadi N.E."/>
            <person name="Vos R."/>
            <person name="Hasami M.H."/>
            <person name="Devisetty U.K."/>
            <person name="Aguiy J.C."/>
        </authorList>
    </citation>
    <scope>NUCLEOTIDE SEQUENCE [LARGE SCALE GENOMIC DNA]</scope>
    <source>
        <strain evidence="2">JCA_2017</strain>
    </source>
</reference>
<name>A0A371H5Z6_MUCPR</name>
<dbReference type="OrthoDB" id="1731207at2759"/>
<keyword evidence="3" id="KW-1185">Reference proteome</keyword>
<evidence type="ECO:0000313" key="3">
    <source>
        <dbReference type="Proteomes" id="UP000257109"/>
    </source>
</evidence>
<dbReference type="AlphaFoldDB" id="A0A371H5Z6"/>
<protein>
    <recommendedName>
        <fullName evidence="4">Retrotransposon gag domain-containing protein</fullName>
    </recommendedName>
</protein>
<dbReference type="Proteomes" id="UP000257109">
    <property type="component" value="Unassembled WGS sequence"/>
</dbReference>